<evidence type="ECO:0000256" key="3">
    <source>
        <dbReference type="ARBA" id="ARBA00022575"/>
    </source>
</evidence>
<dbReference type="InterPro" id="IPR004136">
    <property type="entry name" value="NMO"/>
</dbReference>
<evidence type="ECO:0000256" key="9">
    <source>
        <dbReference type="ARBA" id="ARBA00049401"/>
    </source>
</evidence>
<comment type="caution">
    <text evidence="11">The sequence shown here is derived from an EMBL/GenBank/DDBJ whole genome shotgun (WGS) entry which is preliminary data.</text>
</comment>
<evidence type="ECO:0000256" key="1">
    <source>
        <dbReference type="ARBA" id="ARBA00001917"/>
    </source>
</evidence>
<dbReference type="PANTHER" id="PTHR42747">
    <property type="entry name" value="NITRONATE MONOOXYGENASE-RELATED"/>
    <property type="match status" value="1"/>
</dbReference>
<name>A0A8J3QNT7_9ACTN</name>
<dbReference type="PANTHER" id="PTHR42747:SF3">
    <property type="entry name" value="NITRONATE MONOOXYGENASE-RELATED"/>
    <property type="match status" value="1"/>
</dbReference>
<dbReference type="InterPro" id="IPR013785">
    <property type="entry name" value="Aldolase_TIM"/>
</dbReference>
<dbReference type="SUPFAM" id="SSF51412">
    <property type="entry name" value="Inosine monophosphate dehydrogenase (IMPDH)"/>
    <property type="match status" value="1"/>
</dbReference>
<keyword evidence="7" id="KW-0503">Monooxygenase</keyword>
<keyword evidence="4" id="KW-0285">Flavoprotein</keyword>
<feature type="compositionally biased region" description="Gly residues" evidence="10">
    <location>
        <begin position="267"/>
        <end position="282"/>
    </location>
</feature>
<dbReference type="GO" id="GO:0018580">
    <property type="term" value="F:nitronate monooxygenase activity"/>
    <property type="evidence" value="ECO:0007669"/>
    <property type="project" value="InterPro"/>
</dbReference>
<accession>A0A8J3QNT7</accession>
<dbReference type="Gene3D" id="3.20.20.70">
    <property type="entry name" value="Aldolase class I"/>
    <property type="match status" value="1"/>
</dbReference>
<proteinExistence type="inferred from homology"/>
<keyword evidence="6" id="KW-0560">Oxidoreductase</keyword>
<dbReference type="GO" id="GO:0009636">
    <property type="term" value="P:response to toxic substance"/>
    <property type="evidence" value="ECO:0007669"/>
    <property type="project" value="UniProtKB-KW"/>
</dbReference>
<comment type="similarity">
    <text evidence="2">Belongs to the nitronate monooxygenase family. NMO class I subfamily.</text>
</comment>
<protein>
    <recommendedName>
        <fullName evidence="8">Propionate 3-nitronate monooxygenase</fullName>
    </recommendedName>
</protein>
<evidence type="ECO:0000313" key="11">
    <source>
        <dbReference type="EMBL" id="GIH14373.1"/>
    </source>
</evidence>
<dbReference type="CDD" id="cd04730">
    <property type="entry name" value="NPD_like"/>
    <property type="match status" value="1"/>
</dbReference>
<evidence type="ECO:0000313" key="12">
    <source>
        <dbReference type="Proteomes" id="UP000642748"/>
    </source>
</evidence>
<comment type="catalytic activity">
    <reaction evidence="9">
        <text>3 propionate 3-nitronate + 3 O2 + H2O = 3 3-oxopropanoate + 2 nitrate + nitrite + H2O2 + 3 H(+)</text>
        <dbReference type="Rhea" id="RHEA:57332"/>
        <dbReference type="ChEBI" id="CHEBI:15377"/>
        <dbReference type="ChEBI" id="CHEBI:15378"/>
        <dbReference type="ChEBI" id="CHEBI:15379"/>
        <dbReference type="ChEBI" id="CHEBI:16240"/>
        <dbReference type="ChEBI" id="CHEBI:16301"/>
        <dbReference type="ChEBI" id="CHEBI:17632"/>
        <dbReference type="ChEBI" id="CHEBI:33190"/>
        <dbReference type="ChEBI" id="CHEBI:136067"/>
    </reaction>
</comment>
<organism evidence="11 12">
    <name type="scientific">Rugosimonospora africana</name>
    <dbReference type="NCBI Taxonomy" id="556532"/>
    <lineage>
        <taxon>Bacteria</taxon>
        <taxon>Bacillati</taxon>
        <taxon>Actinomycetota</taxon>
        <taxon>Actinomycetes</taxon>
        <taxon>Micromonosporales</taxon>
        <taxon>Micromonosporaceae</taxon>
        <taxon>Rugosimonospora</taxon>
    </lineage>
</organism>
<keyword evidence="3" id="KW-0216">Detoxification</keyword>
<comment type="cofactor">
    <cofactor evidence="1">
        <name>FMN</name>
        <dbReference type="ChEBI" id="CHEBI:58210"/>
    </cofactor>
</comment>
<evidence type="ECO:0000256" key="7">
    <source>
        <dbReference type="ARBA" id="ARBA00023033"/>
    </source>
</evidence>
<evidence type="ECO:0000256" key="4">
    <source>
        <dbReference type="ARBA" id="ARBA00022630"/>
    </source>
</evidence>
<feature type="region of interest" description="Disordered" evidence="10">
    <location>
        <begin position="251"/>
        <end position="294"/>
    </location>
</feature>
<evidence type="ECO:0000256" key="5">
    <source>
        <dbReference type="ARBA" id="ARBA00022643"/>
    </source>
</evidence>
<evidence type="ECO:0000256" key="6">
    <source>
        <dbReference type="ARBA" id="ARBA00023002"/>
    </source>
</evidence>
<dbReference type="AlphaFoldDB" id="A0A8J3QNT7"/>
<reference evidence="11" key="1">
    <citation type="submission" date="2021-01" db="EMBL/GenBank/DDBJ databases">
        <title>Whole genome shotgun sequence of Rugosimonospora africana NBRC 104875.</title>
        <authorList>
            <person name="Komaki H."/>
            <person name="Tamura T."/>
        </authorList>
    </citation>
    <scope>NUCLEOTIDE SEQUENCE</scope>
    <source>
        <strain evidence="11">NBRC 104875</strain>
    </source>
</reference>
<dbReference type="EMBL" id="BONZ01000023">
    <property type="protein sequence ID" value="GIH14373.1"/>
    <property type="molecule type" value="Genomic_DNA"/>
</dbReference>
<dbReference type="RefSeq" id="WP_203918039.1">
    <property type="nucleotide sequence ID" value="NZ_BONZ01000023.1"/>
</dbReference>
<evidence type="ECO:0000256" key="2">
    <source>
        <dbReference type="ARBA" id="ARBA00009881"/>
    </source>
</evidence>
<gene>
    <name evidence="11" type="ORF">Raf01_25450</name>
</gene>
<sequence>MADALDDLGFTLPVLAAPMAGGPGTPALALAAARAGGFGFVAAGYATLETAAAQIAAVRSEGVPFGVNLFAPNPLPVEAPAFRRYARAIQVEADRYGLSLAGAEPVEDDDHWRAKVDLLLTDPVPLVSFTFGIPEPEVVAAFRRAGTVVAQTVTSVEEARSAADAGANVLVVQSSTAGGHWGTLTPAAPPPQVPLTDLVAQIREAVPLPLIAAGGLATPAAVAAAVRAGARAAMVGTVLLLSDESGASATHRTALATASRGAQPEPGCGGGEHPQRGSGGAQPGSPCASDGGTVLTRAFTGRPARGLRNRFIERYGDLAPIGYPALHHLTSPLRKAAAAAGDPELVNLWAGTGYRHATAEPAARILARLASDL</sequence>
<evidence type="ECO:0000256" key="8">
    <source>
        <dbReference type="ARBA" id="ARBA00031155"/>
    </source>
</evidence>
<dbReference type="Pfam" id="PF03060">
    <property type="entry name" value="NMO"/>
    <property type="match status" value="2"/>
</dbReference>
<evidence type="ECO:0000256" key="10">
    <source>
        <dbReference type="SAM" id="MobiDB-lite"/>
    </source>
</evidence>
<dbReference type="Proteomes" id="UP000642748">
    <property type="component" value="Unassembled WGS sequence"/>
</dbReference>
<keyword evidence="12" id="KW-1185">Reference proteome</keyword>
<keyword evidence="5" id="KW-0288">FMN</keyword>